<dbReference type="EMBL" id="ML220150">
    <property type="protein sequence ID" value="TGZ77667.1"/>
    <property type="molecule type" value="Genomic_DNA"/>
</dbReference>
<evidence type="ECO:0000256" key="2">
    <source>
        <dbReference type="ARBA" id="ARBA00022692"/>
    </source>
</evidence>
<dbReference type="GO" id="GO:0005628">
    <property type="term" value="C:prospore membrane"/>
    <property type="evidence" value="ECO:0007669"/>
    <property type="project" value="TreeGrafter"/>
</dbReference>
<dbReference type="OrthoDB" id="2107885at2759"/>
<feature type="transmembrane region" description="Helical" evidence="5">
    <location>
        <begin position="216"/>
        <end position="249"/>
    </location>
</feature>
<dbReference type="PANTHER" id="PTHR34292">
    <property type="entry name" value="OUTER SPORE WALL PROTEIN LDS1"/>
    <property type="match status" value="1"/>
</dbReference>
<organism evidence="6 7">
    <name type="scientific">Ascodesmis nigricans</name>
    <dbReference type="NCBI Taxonomy" id="341454"/>
    <lineage>
        <taxon>Eukaryota</taxon>
        <taxon>Fungi</taxon>
        <taxon>Dikarya</taxon>
        <taxon>Ascomycota</taxon>
        <taxon>Pezizomycotina</taxon>
        <taxon>Pezizomycetes</taxon>
        <taxon>Pezizales</taxon>
        <taxon>Ascodesmidaceae</taxon>
        <taxon>Ascodesmis</taxon>
    </lineage>
</organism>
<evidence type="ECO:0000256" key="5">
    <source>
        <dbReference type="SAM" id="Phobius"/>
    </source>
</evidence>
<evidence type="ECO:0000256" key="4">
    <source>
        <dbReference type="ARBA" id="ARBA00023136"/>
    </source>
</evidence>
<evidence type="ECO:0000313" key="7">
    <source>
        <dbReference type="Proteomes" id="UP000298138"/>
    </source>
</evidence>
<sequence>MPSEDNAPLLHARGPPPRLPSLGFLYPIYGIPYLIAHKALHPPLRSRIVPLTLLSLVVFFILFFFLYLPHVLVLSFFHGPLAWVNAAFMILSEGATLIAIIAEAFMTEPQLIDTFDTIFVSNGFSYLVRRCRVVGPDGQLGEHKVYPYLKWQQSGRMTFWYILELPLNFIPVIGWPLFLSLQAWHLGRWQQLRYWQLLGYGEKERAMMVKRNRAGYWLFGLVHVLLQLVPVLSIFFLFSTTTGAGLWALEAERRKVKIGYGEEDREVEPEREDEELVPPVPGWIMRWLPWKR</sequence>
<proteinExistence type="predicted"/>
<dbReference type="GO" id="GO:0005619">
    <property type="term" value="C:ascospore wall"/>
    <property type="evidence" value="ECO:0007669"/>
    <property type="project" value="TreeGrafter"/>
</dbReference>
<gene>
    <name evidence="6" type="ORF">EX30DRAFT_343891</name>
</gene>
<dbReference type="Pfam" id="PF07264">
    <property type="entry name" value="EI24"/>
    <property type="match status" value="1"/>
</dbReference>
<feature type="transmembrane region" description="Helical" evidence="5">
    <location>
        <begin position="48"/>
        <end position="68"/>
    </location>
</feature>
<dbReference type="FunCoup" id="A0A4S2MRL6">
    <property type="interactions" value="74"/>
</dbReference>
<dbReference type="InParanoid" id="A0A4S2MRL6"/>
<feature type="transmembrane region" description="Helical" evidence="5">
    <location>
        <begin position="80"/>
        <end position="102"/>
    </location>
</feature>
<keyword evidence="4 5" id="KW-0472">Membrane</keyword>
<dbReference type="InterPro" id="IPR059112">
    <property type="entry name" value="CysZ/EI24"/>
</dbReference>
<reference evidence="6 7" key="1">
    <citation type="submission" date="2019-04" db="EMBL/GenBank/DDBJ databases">
        <title>Comparative genomics and transcriptomics to analyze fruiting body development in filamentous ascomycetes.</title>
        <authorList>
            <consortium name="DOE Joint Genome Institute"/>
            <person name="Lutkenhaus R."/>
            <person name="Traeger S."/>
            <person name="Breuer J."/>
            <person name="Kuo A."/>
            <person name="Lipzen A."/>
            <person name="Pangilinan J."/>
            <person name="Dilworth D."/>
            <person name="Sandor L."/>
            <person name="Poggeler S."/>
            <person name="Barry K."/>
            <person name="Grigoriev I.V."/>
            <person name="Nowrousian M."/>
        </authorList>
    </citation>
    <scope>NUCLEOTIDE SEQUENCE [LARGE SCALE GENOMIC DNA]</scope>
    <source>
        <strain evidence="6 7">CBS 389.68</strain>
    </source>
</reference>
<dbReference type="Proteomes" id="UP000298138">
    <property type="component" value="Unassembled WGS sequence"/>
</dbReference>
<evidence type="ECO:0000313" key="6">
    <source>
        <dbReference type="EMBL" id="TGZ77667.1"/>
    </source>
</evidence>
<protein>
    <submittedName>
        <fullName evidence="6">Uncharacterized protein</fullName>
    </submittedName>
</protein>
<dbReference type="InterPro" id="IPR052786">
    <property type="entry name" value="Spore_wall_assembly"/>
</dbReference>
<dbReference type="PANTHER" id="PTHR34292:SF1">
    <property type="entry name" value="OUTER SPORE WALL PROTEIN RRT8"/>
    <property type="match status" value="1"/>
</dbReference>
<keyword evidence="3 5" id="KW-1133">Transmembrane helix</keyword>
<dbReference type="GO" id="GO:0005811">
    <property type="term" value="C:lipid droplet"/>
    <property type="evidence" value="ECO:0007669"/>
    <property type="project" value="TreeGrafter"/>
</dbReference>
<keyword evidence="2 5" id="KW-0812">Transmembrane</keyword>
<keyword evidence="7" id="KW-1185">Reference proteome</keyword>
<evidence type="ECO:0000256" key="3">
    <source>
        <dbReference type="ARBA" id="ARBA00022989"/>
    </source>
</evidence>
<accession>A0A4S2MRL6</accession>
<evidence type="ECO:0000256" key="1">
    <source>
        <dbReference type="ARBA" id="ARBA00004141"/>
    </source>
</evidence>
<dbReference type="AlphaFoldDB" id="A0A4S2MRL6"/>
<name>A0A4S2MRL6_9PEZI</name>
<comment type="subcellular location">
    <subcellularLocation>
        <location evidence="1">Membrane</location>
        <topology evidence="1">Multi-pass membrane protein</topology>
    </subcellularLocation>
</comment>
<feature type="transmembrane region" description="Helical" evidence="5">
    <location>
        <begin position="159"/>
        <end position="178"/>
    </location>
</feature>